<evidence type="ECO:0000256" key="6">
    <source>
        <dbReference type="ARBA" id="ARBA00023014"/>
    </source>
</evidence>
<organism evidence="11 12">
    <name type="scientific">Actinomycetospora atypica</name>
    <dbReference type="NCBI Taxonomy" id="1290095"/>
    <lineage>
        <taxon>Bacteria</taxon>
        <taxon>Bacillati</taxon>
        <taxon>Actinomycetota</taxon>
        <taxon>Actinomycetes</taxon>
        <taxon>Pseudonocardiales</taxon>
        <taxon>Pseudonocardiaceae</taxon>
        <taxon>Actinomycetospora</taxon>
    </lineage>
</organism>
<proteinExistence type="predicted"/>
<dbReference type="InterPro" id="IPR014349">
    <property type="entry name" value="Rieske_Fe-S_prot"/>
</dbReference>
<keyword evidence="7" id="KW-1015">Disulfide bond</keyword>
<evidence type="ECO:0000313" key="11">
    <source>
        <dbReference type="EMBL" id="MFC5061588.1"/>
    </source>
</evidence>
<dbReference type="InterPro" id="IPR017941">
    <property type="entry name" value="Rieske_2Fe-2S"/>
</dbReference>
<accession>A0ABV9YHS8</accession>
<evidence type="ECO:0000313" key="12">
    <source>
        <dbReference type="Proteomes" id="UP001595947"/>
    </source>
</evidence>
<sequence>MFQALEVVVTQPTPGRYEGFSAICTHTACIVAAVADGTINCACHGSRFNLDGTVANGPAERPLNVRSVRVDGAKIVLE</sequence>
<dbReference type="Proteomes" id="UP001595947">
    <property type="component" value="Unassembled WGS sequence"/>
</dbReference>
<evidence type="ECO:0000256" key="9">
    <source>
        <dbReference type="ARBA" id="ARBA00034078"/>
    </source>
</evidence>
<dbReference type="PRINTS" id="PR00162">
    <property type="entry name" value="RIESKE"/>
</dbReference>
<reference evidence="12" key="1">
    <citation type="journal article" date="2019" name="Int. J. Syst. Evol. Microbiol.">
        <title>The Global Catalogue of Microorganisms (GCM) 10K type strain sequencing project: providing services to taxonomists for standard genome sequencing and annotation.</title>
        <authorList>
            <consortium name="The Broad Institute Genomics Platform"/>
            <consortium name="The Broad Institute Genome Sequencing Center for Infectious Disease"/>
            <person name="Wu L."/>
            <person name="Ma J."/>
        </authorList>
    </citation>
    <scope>NUCLEOTIDE SEQUENCE [LARGE SCALE GENOMIC DNA]</scope>
    <source>
        <strain evidence="12">CGMCC 4.7093</strain>
    </source>
</reference>
<dbReference type="Pfam" id="PF00355">
    <property type="entry name" value="Rieske"/>
    <property type="match status" value="1"/>
</dbReference>
<keyword evidence="6" id="KW-0411">Iron-sulfur</keyword>
<evidence type="ECO:0000256" key="5">
    <source>
        <dbReference type="ARBA" id="ARBA00023004"/>
    </source>
</evidence>
<dbReference type="SUPFAM" id="SSF50022">
    <property type="entry name" value="ISP domain"/>
    <property type="match status" value="1"/>
</dbReference>
<dbReference type="PANTHER" id="PTHR10134">
    <property type="entry name" value="CYTOCHROME B-C1 COMPLEX SUBUNIT RIESKE, MITOCHONDRIAL"/>
    <property type="match status" value="1"/>
</dbReference>
<keyword evidence="5" id="KW-0408">Iron</keyword>
<evidence type="ECO:0000256" key="8">
    <source>
        <dbReference type="ARBA" id="ARBA00029586"/>
    </source>
</evidence>
<evidence type="ECO:0000259" key="10">
    <source>
        <dbReference type="PROSITE" id="PS51296"/>
    </source>
</evidence>
<keyword evidence="4" id="KW-0479">Metal-binding</keyword>
<feature type="domain" description="Rieske" evidence="10">
    <location>
        <begin position="1"/>
        <end position="77"/>
    </location>
</feature>
<dbReference type="EMBL" id="JBHSIV010000004">
    <property type="protein sequence ID" value="MFC5061588.1"/>
    <property type="molecule type" value="Genomic_DNA"/>
</dbReference>
<evidence type="ECO:0000256" key="2">
    <source>
        <dbReference type="ARBA" id="ARBA00015816"/>
    </source>
</evidence>
<dbReference type="PROSITE" id="PS51296">
    <property type="entry name" value="RIESKE"/>
    <property type="match status" value="1"/>
</dbReference>
<comment type="cofactor">
    <cofactor evidence="9">
        <name>[2Fe-2S] cluster</name>
        <dbReference type="ChEBI" id="CHEBI:190135"/>
    </cofactor>
</comment>
<name>A0ABV9YHS8_9PSEU</name>
<dbReference type="InterPro" id="IPR036922">
    <property type="entry name" value="Rieske_2Fe-2S_sf"/>
</dbReference>
<dbReference type="CDD" id="cd03467">
    <property type="entry name" value="Rieske"/>
    <property type="match status" value="1"/>
</dbReference>
<keyword evidence="3" id="KW-0001">2Fe-2S</keyword>
<evidence type="ECO:0000256" key="1">
    <source>
        <dbReference type="ARBA" id="ARBA00002494"/>
    </source>
</evidence>
<evidence type="ECO:0000256" key="4">
    <source>
        <dbReference type="ARBA" id="ARBA00022723"/>
    </source>
</evidence>
<dbReference type="InterPro" id="IPR005805">
    <property type="entry name" value="Rieske_Fe-S_prot_C"/>
</dbReference>
<keyword evidence="12" id="KW-1185">Reference proteome</keyword>
<evidence type="ECO:0000256" key="7">
    <source>
        <dbReference type="ARBA" id="ARBA00023157"/>
    </source>
</evidence>
<comment type="caution">
    <text evidence="11">The sequence shown here is derived from an EMBL/GenBank/DDBJ whole genome shotgun (WGS) entry which is preliminary data.</text>
</comment>
<dbReference type="Gene3D" id="2.102.10.10">
    <property type="entry name" value="Rieske [2Fe-2S] iron-sulphur domain"/>
    <property type="match status" value="1"/>
</dbReference>
<dbReference type="RefSeq" id="WP_378034940.1">
    <property type="nucleotide sequence ID" value="NZ_JBHSIV010000004.1"/>
</dbReference>
<comment type="function">
    <text evidence="1">Iron-sulfur subunit of the cytochrome bc1 complex, an essential component of the respiratory electron transport chain required for ATP synthesis. The bc1 complex catalyzes the oxidation of menaquinol and the reduction of cytochrome c in the respiratory chain. The bc1 complex operates through a Q-cycle mechanism that couples electron transfer to generation of the proton gradient that drives ATP synthesis.</text>
</comment>
<gene>
    <name evidence="11" type="ORF">ACFPBZ_05175</name>
</gene>
<evidence type="ECO:0000256" key="3">
    <source>
        <dbReference type="ARBA" id="ARBA00022714"/>
    </source>
</evidence>
<protein>
    <recommendedName>
        <fullName evidence="2">Cytochrome bc1 complex Rieske iron-sulfur subunit</fullName>
    </recommendedName>
    <alternativeName>
        <fullName evidence="8">Cytochrome bc1 reductase complex subunit QcrA</fullName>
    </alternativeName>
</protein>